<sequence length="141" mass="16083">MSDIRRIRFQAVPTEFVGDGTLLRGRPRGDELLVMLHERHISKDLCEQLSEYHKDIIGKTLTHEDEAADGLNPSEGRVITNGRYEFVPAVALPAGRKCWPVHGGEEFIWQIQAGEMTEQLRQALNAYIAESLATRQWVQHY</sequence>
<dbReference type="AlphaFoldDB" id="A0A561EMS9"/>
<accession>A0A561EMS9</accession>
<proteinExistence type="predicted"/>
<name>A0A561EMS9_9ACTN</name>
<keyword evidence="2" id="KW-1185">Reference proteome</keyword>
<dbReference type="EMBL" id="VIVR01000001">
    <property type="protein sequence ID" value="TWE16900.1"/>
    <property type="molecule type" value="Genomic_DNA"/>
</dbReference>
<reference evidence="1 2" key="1">
    <citation type="submission" date="2019-06" db="EMBL/GenBank/DDBJ databases">
        <title>Sequencing the genomes of 1000 actinobacteria strains.</title>
        <authorList>
            <person name="Klenk H.-P."/>
        </authorList>
    </citation>
    <scope>NUCLEOTIDE SEQUENCE [LARGE SCALE GENOMIC DNA]</scope>
    <source>
        <strain evidence="1 2">DSM 41649</strain>
    </source>
</reference>
<evidence type="ECO:0000313" key="1">
    <source>
        <dbReference type="EMBL" id="TWE16900.1"/>
    </source>
</evidence>
<dbReference type="Proteomes" id="UP000318416">
    <property type="component" value="Unassembled WGS sequence"/>
</dbReference>
<evidence type="ECO:0000313" key="2">
    <source>
        <dbReference type="Proteomes" id="UP000318416"/>
    </source>
</evidence>
<organism evidence="1 2">
    <name type="scientific">Kitasatospora atroaurantiaca</name>
    <dbReference type="NCBI Taxonomy" id="285545"/>
    <lineage>
        <taxon>Bacteria</taxon>
        <taxon>Bacillati</taxon>
        <taxon>Actinomycetota</taxon>
        <taxon>Actinomycetes</taxon>
        <taxon>Kitasatosporales</taxon>
        <taxon>Streptomycetaceae</taxon>
        <taxon>Kitasatospora</taxon>
    </lineage>
</organism>
<comment type="caution">
    <text evidence="1">The sequence shown here is derived from an EMBL/GenBank/DDBJ whole genome shotgun (WGS) entry which is preliminary data.</text>
</comment>
<protein>
    <submittedName>
        <fullName evidence="1">Uncharacterized protein</fullName>
    </submittedName>
</protein>
<gene>
    <name evidence="1" type="ORF">FB465_1894</name>
</gene>